<evidence type="ECO:0008006" key="4">
    <source>
        <dbReference type="Google" id="ProtNLM"/>
    </source>
</evidence>
<evidence type="ECO:0000313" key="2">
    <source>
        <dbReference type="EMBL" id="GGT93816.1"/>
    </source>
</evidence>
<proteinExistence type="predicted"/>
<dbReference type="Proteomes" id="UP000276741">
    <property type="component" value="Chromosome"/>
</dbReference>
<dbReference type="GeneID" id="38666434"/>
<organism evidence="1 3">
    <name type="scientific">Sulfodiicoccus acidiphilus</name>
    <dbReference type="NCBI Taxonomy" id="1670455"/>
    <lineage>
        <taxon>Archaea</taxon>
        <taxon>Thermoproteota</taxon>
        <taxon>Thermoprotei</taxon>
        <taxon>Sulfolobales</taxon>
        <taxon>Sulfolobaceae</taxon>
        <taxon>Sulfodiicoccus</taxon>
    </lineage>
</organism>
<reference evidence="1" key="3">
    <citation type="journal article" date="2019" name="BMC Res. Notes">
        <title>Complete genome sequence of the Sulfodiicoccus acidiphilus strain HS-1T, the first crenarchaeon that lacks polB3, isolated from an acidic hot spring in Ohwaku-dani, Hakone, Japan.</title>
        <authorList>
            <person name="Sakai H.D."/>
            <person name="Kurosawa N."/>
        </authorList>
    </citation>
    <scope>NUCLEOTIDE SEQUENCE</scope>
    <source>
        <strain evidence="1">HS-1</strain>
    </source>
</reference>
<dbReference type="EMBL" id="BMQS01000007">
    <property type="protein sequence ID" value="GGT93816.1"/>
    <property type="molecule type" value="Genomic_DNA"/>
</dbReference>
<evidence type="ECO:0000313" key="3">
    <source>
        <dbReference type="Proteomes" id="UP000276741"/>
    </source>
</evidence>
<dbReference type="SUPFAM" id="SSF56112">
    <property type="entry name" value="Protein kinase-like (PK-like)"/>
    <property type="match status" value="1"/>
</dbReference>
<reference evidence="3" key="2">
    <citation type="submission" date="2018-04" db="EMBL/GenBank/DDBJ databases">
        <title>Complete genome sequence of Sulfodiicoccus acidiphilus strain HS-1.</title>
        <authorList>
            <person name="Sakai H.D."/>
            <person name="Kurosawa N."/>
        </authorList>
    </citation>
    <scope>NUCLEOTIDE SEQUENCE [LARGE SCALE GENOMIC DNA]</scope>
    <source>
        <strain evidence="3">HS-1</strain>
    </source>
</reference>
<dbReference type="EMBL" id="AP018553">
    <property type="protein sequence ID" value="BBD72540.1"/>
    <property type="molecule type" value="Genomic_DNA"/>
</dbReference>
<keyword evidence="3" id="KW-1185">Reference proteome</keyword>
<dbReference type="KEGG" id="sacd:HS1genome_0929"/>
<reference evidence="2" key="1">
    <citation type="journal article" date="2014" name="Int. J. Syst. Evol. Microbiol.">
        <title>Complete genome sequence of Corynebacterium casei LMG S-19264T (=DSM 44701T), isolated from a smear-ripened cheese.</title>
        <authorList>
            <consortium name="US DOE Joint Genome Institute (JGI-PGF)"/>
            <person name="Walter F."/>
            <person name="Albersmeier A."/>
            <person name="Kalinowski J."/>
            <person name="Ruckert C."/>
        </authorList>
    </citation>
    <scope>NUCLEOTIDE SEQUENCE</scope>
    <source>
        <strain evidence="2">JCM 31740</strain>
    </source>
</reference>
<name>A0A348B2Y8_9CREN</name>
<protein>
    <recommendedName>
        <fullName evidence="4">Serine/threonine protein kinase</fullName>
    </recommendedName>
</protein>
<dbReference type="OrthoDB" id="35902at2157"/>
<accession>A0A348B2Y8</accession>
<reference evidence="2" key="4">
    <citation type="submission" date="2020-09" db="EMBL/GenBank/DDBJ databases">
        <authorList>
            <person name="Sun Q."/>
            <person name="Ohkuma M."/>
        </authorList>
    </citation>
    <scope>NUCLEOTIDE SEQUENCE</scope>
    <source>
        <strain evidence="2">JCM 31740</strain>
    </source>
</reference>
<sequence>MGLATTLERLIRETYSQSRVSTVGGVKVIIKNYSSPYSIKWYFITTAFFTYPYVADPKKRLSRELDFLLTNWKGFSTPKVIDFDLDEPSLTREFLEGREPEAEDMKLLGRGLREIHDRGVVMGDTKVENFLISEERLYVIDAEQSTSSDSSELKAWDLLVLFLFTAYKYFNDLDQFERGVQLFVDAYQPTSDVSKLVFSAKNAFLLAFMPILHGRAVQRILNS</sequence>
<dbReference type="AlphaFoldDB" id="A0A348B2Y8"/>
<gene>
    <name evidence="2" type="ORF">GCM10007116_09420</name>
    <name evidence="1" type="ORF">HS1genome_0929</name>
</gene>
<dbReference type="Proteomes" id="UP000616143">
    <property type="component" value="Unassembled WGS sequence"/>
</dbReference>
<evidence type="ECO:0000313" key="1">
    <source>
        <dbReference type="EMBL" id="BBD72540.1"/>
    </source>
</evidence>
<dbReference type="InterPro" id="IPR011009">
    <property type="entry name" value="Kinase-like_dom_sf"/>
</dbReference>
<dbReference type="RefSeq" id="WP_126449826.1">
    <property type="nucleotide sequence ID" value="NZ_AP018553.1"/>
</dbReference>
<dbReference type="Gene3D" id="1.10.510.10">
    <property type="entry name" value="Transferase(Phosphotransferase) domain 1"/>
    <property type="match status" value="1"/>
</dbReference>